<dbReference type="InterPro" id="IPR000644">
    <property type="entry name" value="CBS_dom"/>
</dbReference>
<evidence type="ECO:0000259" key="9">
    <source>
        <dbReference type="PROSITE" id="PS51371"/>
    </source>
</evidence>
<dbReference type="InterPro" id="IPR005170">
    <property type="entry name" value="Transptr-assoc_dom"/>
</dbReference>
<evidence type="ECO:0000256" key="4">
    <source>
        <dbReference type="ARBA" id="ARBA00022989"/>
    </source>
</evidence>
<evidence type="ECO:0000313" key="10">
    <source>
        <dbReference type="EMBL" id="MDN3707843.1"/>
    </source>
</evidence>
<evidence type="ECO:0000256" key="6">
    <source>
        <dbReference type="ARBA" id="ARBA00023136"/>
    </source>
</evidence>
<evidence type="ECO:0000256" key="3">
    <source>
        <dbReference type="ARBA" id="ARBA00022737"/>
    </source>
</evidence>
<keyword evidence="3" id="KW-0677">Repeat</keyword>
<feature type="transmembrane region" description="Helical" evidence="8">
    <location>
        <begin position="89"/>
        <end position="109"/>
    </location>
</feature>
<dbReference type="SUPFAM" id="SSF54631">
    <property type="entry name" value="CBS-domain pair"/>
    <property type="match status" value="1"/>
</dbReference>
<keyword evidence="12" id="KW-1185">Reference proteome</keyword>
<keyword evidence="6 8" id="KW-0472">Membrane</keyword>
<dbReference type="PANTHER" id="PTHR22777">
    <property type="entry name" value="HEMOLYSIN-RELATED"/>
    <property type="match status" value="1"/>
</dbReference>
<comment type="subcellular location">
    <subcellularLocation>
        <location evidence="1">Membrane</location>
        <topology evidence="1">Multi-pass membrane protein</topology>
    </subcellularLocation>
</comment>
<dbReference type="SUPFAM" id="SSF56176">
    <property type="entry name" value="FAD-binding/transporter-associated domain-like"/>
    <property type="match status" value="1"/>
</dbReference>
<dbReference type="Pfam" id="PF00571">
    <property type="entry name" value="CBS"/>
    <property type="match status" value="2"/>
</dbReference>
<dbReference type="PROSITE" id="PS51371">
    <property type="entry name" value="CBS"/>
    <property type="match status" value="1"/>
</dbReference>
<keyword evidence="5 7" id="KW-0129">CBS domain</keyword>
<dbReference type="EMBL" id="JAUFQU010000038">
    <property type="protein sequence ID" value="MDN3709496.1"/>
    <property type="molecule type" value="Genomic_DNA"/>
</dbReference>
<dbReference type="CDD" id="cd04590">
    <property type="entry name" value="CBS_pair_CorC_HlyC_assoc"/>
    <property type="match status" value="1"/>
</dbReference>
<organism evidence="10 12">
    <name type="scientific">Paenimyroides ceti</name>
    <dbReference type="NCBI Taxonomy" id="395087"/>
    <lineage>
        <taxon>Bacteria</taxon>
        <taxon>Pseudomonadati</taxon>
        <taxon>Bacteroidota</taxon>
        <taxon>Flavobacteriia</taxon>
        <taxon>Flavobacteriales</taxon>
        <taxon>Flavobacteriaceae</taxon>
        <taxon>Paenimyroides</taxon>
    </lineage>
</organism>
<proteinExistence type="predicted"/>
<dbReference type="Gene3D" id="3.30.465.10">
    <property type="match status" value="1"/>
</dbReference>
<evidence type="ECO:0000256" key="1">
    <source>
        <dbReference type="ARBA" id="ARBA00004141"/>
    </source>
</evidence>
<comment type="caution">
    <text evidence="10">The sequence shown here is derived from an EMBL/GenBank/DDBJ whole genome shotgun (WGS) entry which is preliminary data.</text>
</comment>
<dbReference type="InterPro" id="IPR036318">
    <property type="entry name" value="FAD-bd_PCMH-like_sf"/>
</dbReference>
<feature type="transmembrane region" description="Helical" evidence="8">
    <location>
        <begin position="54"/>
        <end position="77"/>
    </location>
</feature>
<dbReference type="SMART" id="SM01091">
    <property type="entry name" value="CorC_HlyC"/>
    <property type="match status" value="1"/>
</dbReference>
<evidence type="ECO:0000256" key="8">
    <source>
        <dbReference type="SAM" id="Phobius"/>
    </source>
</evidence>
<dbReference type="InterPro" id="IPR016169">
    <property type="entry name" value="FAD-bd_PCMH_sub2"/>
</dbReference>
<gene>
    <name evidence="10" type="ORF">QW060_12070</name>
    <name evidence="11" type="ORF">QW060_21180</name>
</gene>
<feature type="domain" description="CBS" evidence="9">
    <location>
        <begin position="273"/>
        <end position="330"/>
    </location>
</feature>
<protein>
    <submittedName>
        <fullName evidence="10">Hemolysin family protein</fullName>
    </submittedName>
</protein>
<dbReference type="InterPro" id="IPR002550">
    <property type="entry name" value="CNNM"/>
</dbReference>
<dbReference type="InterPro" id="IPR044751">
    <property type="entry name" value="Ion_transp-like_CBS"/>
</dbReference>
<dbReference type="EMBL" id="JAUFQU010000001">
    <property type="protein sequence ID" value="MDN3707843.1"/>
    <property type="molecule type" value="Genomic_DNA"/>
</dbReference>
<keyword evidence="4 8" id="KW-1133">Transmembrane helix</keyword>
<keyword evidence="2 8" id="KW-0812">Transmembrane</keyword>
<reference evidence="10" key="1">
    <citation type="journal article" date="2014" name="Int. J. Syst. Evol. Microbiol.">
        <title>Complete genome of a new Firmicutes species belonging to the dominant human colonic microbiota ('Ruminococcus bicirculans') reveals two chromosomes and a selective capacity to utilize plant glucans.</title>
        <authorList>
            <consortium name="NISC Comparative Sequencing Program"/>
            <person name="Wegmann U."/>
            <person name="Louis P."/>
            <person name="Goesmann A."/>
            <person name="Henrissat B."/>
            <person name="Duncan S.H."/>
            <person name="Flint H.J."/>
        </authorList>
    </citation>
    <scope>NUCLEOTIDE SEQUENCE</scope>
    <source>
        <strain evidence="10">CECT 7184</strain>
    </source>
</reference>
<evidence type="ECO:0000313" key="11">
    <source>
        <dbReference type="EMBL" id="MDN3709496.1"/>
    </source>
</evidence>
<evidence type="ECO:0000256" key="5">
    <source>
        <dbReference type="ARBA" id="ARBA00023122"/>
    </source>
</evidence>
<sequence>MTIFLLIITLLLILVFSSLIVAYNYSNKIYLNLESKKESVSSYTLKVLAENPRLYITSLKFGNTLCLAIFCYYLYMFFEEYYEYTAYQYGYGVYLSVFLIAGILLVYLFSKFLPQTFVKPFATQIITNCDLLIRILLKLLSPFTKPLLLLADFILKKFFNLHPSKDIQLLSIGDLGSYITKQMEASEEQENLDTELQILKNALAFTDVKVKEIMTPRVEIEAVEINSPLQVVKERFISTGYSKLLVYDTNSDNIVGYIHIFGMLQNPDSIKNILYPIEIVADSTYIKELFQNLSVNRKSTAIVVDEYGGLTGMVTIEDIIEELFGEIDDEHDDLVEWVEKQVKENKYIFSARLEVSYLNEKYKLNLEESNDYNTLAGYIISNRHTIPQKNEIIHIENNQFKVLASSDKRLEIIEVTLG</sequence>
<accession>A0ABT8CW23</accession>
<dbReference type="InterPro" id="IPR046342">
    <property type="entry name" value="CBS_dom_sf"/>
</dbReference>
<reference evidence="12" key="2">
    <citation type="journal article" date="2019" name="Int. J. Syst. Evol. Microbiol.">
        <title>The Global Catalogue of Microorganisms (GCM) 10K type strain sequencing project: providing services to taxonomists for standard genome sequencing and annotation.</title>
        <authorList>
            <consortium name="The Broad Institute Genomics Platform"/>
            <consortium name="The Broad Institute Genome Sequencing Center for Infectious Disease"/>
            <person name="Wu L."/>
            <person name="Ma J."/>
        </authorList>
    </citation>
    <scope>NUCLEOTIDE SEQUENCE [LARGE SCALE GENOMIC DNA]</scope>
    <source>
        <strain evidence="12">CECT 7184</strain>
    </source>
</reference>
<dbReference type="PANTHER" id="PTHR22777:SF17">
    <property type="entry name" value="UPF0053 PROTEIN SLL0260"/>
    <property type="match status" value="1"/>
</dbReference>
<evidence type="ECO:0000256" key="2">
    <source>
        <dbReference type="ARBA" id="ARBA00022692"/>
    </source>
</evidence>
<dbReference type="Gene3D" id="3.10.580.10">
    <property type="entry name" value="CBS-domain"/>
    <property type="match status" value="1"/>
</dbReference>
<dbReference type="RefSeq" id="WP_290363795.1">
    <property type="nucleotide sequence ID" value="NZ_JAUFQU010000001.1"/>
</dbReference>
<dbReference type="Pfam" id="PF01595">
    <property type="entry name" value="CNNM"/>
    <property type="match status" value="1"/>
</dbReference>
<evidence type="ECO:0000313" key="12">
    <source>
        <dbReference type="Proteomes" id="UP001242368"/>
    </source>
</evidence>
<evidence type="ECO:0000256" key="7">
    <source>
        <dbReference type="PROSITE-ProRule" id="PRU00703"/>
    </source>
</evidence>
<dbReference type="Proteomes" id="UP001242368">
    <property type="component" value="Unassembled WGS sequence"/>
</dbReference>
<dbReference type="Pfam" id="PF03471">
    <property type="entry name" value="CorC_HlyC"/>
    <property type="match status" value="1"/>
</dbReference>
<name>A0ABT8CW23_9FLAO</name>
<reference evidence="10" key="3">
    <citation type="submission" date="2023-06" db="EMBL/GenBank/DDBJ databases">
        <authorList>
            <person name="Lucena T."/>
            <person name="Sun Q."/>
        </authorList>
    </citation>
    <scope>NUCLEOTIDE SEQUENCE</scope>
    <source>
        <strain evidence="10">CECT 7184</strain>
    </source>
</reference>